<reference evidence="5" key="1">
    <citation type="submission" date="2019-01" db="EMBL/GenBank/DDBJ databases">
        <title>Cytophagaceae bacterium strain CAR-16.</title>
        <authorList>
            <person name="Chen W.-M."/>
        </authorList>
    </citation>
    <scope>NUCLEOTIDE SEQUENCE [LARGE SCALE GENOMIC DNA]</scope>
    <source>
        <strain evidence="5">CHR27</strain>
    </source>
</reference>
<dbReference type="Gene3D" id="3.40.50.410">
    <property type="entry name" value="von Willebrand factor, type A domain"/>
    <property type="match status" value="2"/>
</dbReference>
<dbReference type="InterPro" id="IPR036465">
    <property type="entry name" value="vWFA_dom_sf"/>
</dbReference>
<name>A0A4Q1KEM5_9SPHN</name>
<dbReference type="InterPro" id="IPR002035">
    <property type="entry name" value="VWF_A"/>
</dbReference>
<dbReference type="PROSITE" id="PS50234">
    <property type="entry name" value="VWFA"/>
    <property type="match status" value="1"/>
</dbReference>
<keyword evidence="2" id="KW-1133">Transmembrane helix</keyword>
<comment type="caution">
    <text evidence="4">The sequence shown here is derived from an EMBL/GenBank/DDBJ whole genome shotgun (WGS) entry which is preliminary data.</text>
</comment>
<feature type="region of interest" description="Disordered" evidence="1">
    <location>
        <begin position="287"/>
        <end position="311"/>
    </location>
</feature>
<evidence type="ECO:0000259" key="3">
    <source>
        <dbReference type="PROSITE" id="PS50234"/>
    </source>
</evidence>
<accession>A0A4Q1KEM5</accession>
<dbReference type="InterPro" id="IPR028087">
    <property type="entry name" value="Tad_N"/>
</dbReference>
<protein>
    <recommendedName>
        <fullName evidence="3">VWFA domain-containing protein</fullName>
    </recommendedName>
</protein>
<dbReference type="OrthoDB" id="7522752at2"/>
<feature type="region of interest" description="Disordered" evidence="1">
    <location>
        <begin position="233"/>
        <end position="253"/>
    </location>
</feature>
<dbReference type="SUPFAM" id="SSF53300">
    <property type="entry name" value="vWA-like"/>
    <property type="match status" value="1"/>
</dbReference>
<evidence type="ECO:0000313" key="4">
    <source>
        <dbReference type="EMBL" id="RXR27655.1"/>
    </source>
</evidence>
<dbReference type="EMBL" id="SBKP01000011">
    <property type="protein sequence ID" value="RXR27655.1"/>
    <property type="molecule type" value="Genomic_DNA"/>
</dbReference>
<keyword evidence="2" id="KW-0472">Membrane</keyword>
<feature type="transmembrane region" description="Helical" evidence="2">
    <location>
        <begin position="21"/>
        <end position="42"/>
    </location>
</feature>
<evidence type="ECO:0000256" key="1">
    <source>
        <dbReference type="SAM" id="MobiDB-lite"/>
    </source>
</evidence>
<gene>
    <name evidence="4" type="ORF">EQG66_11220</name>
</gene>
<dbReference type="Pfam" id="PF13400">
    <property type="entry name" value="Tad"/>
    <property type="match status" value="1"/>
</dbReference>
<proteinExistence type="predicted"/>
<dbReference type="Proteomes" id="UP000290958">
    <property type="component" value="Unassembled WGS sequence"/>
</dbReference>
<dbReference type="RefSeq" id="WP_129404684.1">
    <property type="nucleotide sequence ID" value="NZ_SBKP01000011.1"/>
</dbReference>
<feature type="domain" description="VWFA" evidence="3">
    <location>
        <begin position="149"/>
        <end position="235"/>
    </location>
</feature>
<evidence type="ECO:0000256" key="2">
    <source>
        <dbReference type="SAM" id="Phobius"/>
    </source>
</evidence>
<keyword evidence="5" id="KW-1185">Reference proteome</keyword>
<evidence type="ECO:0000313" key="5">
    <source>
        <dbReference type="Proteomes" id="UP000290958"/>
    </source>
</evidence>
<feature type="compositionally biased region" description="Polar residues" evidence="1">
    <location>
        <begin position="237"/>
        <end position="249"/>
    </location>
</feature>
<dbReference type="AlphaFoldDB" id="A0A4Q1KEM5"/>
<organism evidence="4 5">
    <name type="scientific">Sphingobium fluviale</name>
    <dbReference type="NCBI Taxonomy" id="2506423"/>
    <lineage>
        <taxon>Bacteria</taxon>
        <taxon>Pseudomonadati</taxon>
        <taxon>Pseudomonadota</taxon>
        <taxon>Alphaproteobacteria</taxon>
        <taxon>Sphingomonadales</taxon>
        <taxon>Sphingomonadaceae</taxon>
        <taxon>Sphingobium</taxon>
    </lineage>
</organism>
<keyword evidence="2" id="KW-0812">Transmembrane</keyword>
<sequence length="676" mass="72429">MFQGQAKIDRFLLRLKLNQSGNVLAIVAAAMIPVIAMIGGGVDISRYYITKSRLQNACDAAAMAGRKSMTGTTWASADETLARNFFNTNFPNGTLGSKNSSITFNVNTAGVVTGTAVATSPSTIMALFNVGDKVLSTTCKAELQLPNSDVMFVLDTTLSMNETNPGDTQTRIAAMRAAVQNFYTNLEAAKAAGTQVRYGFVPYSSTVNVGLLLKREWMVDQWTYQSRVADIKETVPGNPQSPTITNSNNPPWVPAATVTPSTVVSESCNAPANIGYSSSNGSWSAWSPDATSLPRTRTRTETRNGTTFSASRNNSTGVCTITRYDYNNSSRTVTQTVSANPNAGQTSGDTYRYWFNYQPVTYDVSSLKGSLSSGLMAGGSFVVANFNAGSNNAAGTFQPQTINWGTTANNGCIEERATLRPDETVGTAYDLDIDLVPIAGNSATQWRPSLPRLVYARSVTNYYPTAPATISGWSYTYPVRTTTNYITPSSYPSDFASCPTQARKLAEITSANLTTYLNSLTASGRTYHDVGMLWGLRLLSAQGIFGSENISAPNGGSIARHVIFMTDGATETNIADYDAYGLAALDRRRTAAPSTTIPTDSGQNTIVESRLGQICTAGKAKGITVWVIAFGTSLTDLLRDCATSRNNHAFQANNTTELESAFSIIAGEIAQLRLTQ</sequence>